<dbReference type="Pfam" id="PF05159">
    <property type="entry name" value="Capsule_synth"/>
    <property type="match status" value="1"/>
</dbReference>
<dbReference type="EMBL" id="CP026100">
    <property type="protein sequence ID" value="AYV48166.1"/>
    <property type="molecule type" value="Genomic_DNA"/>
</dbReference>
<reference evidence="2 3" key="1">
    <citation type="submission" date="2017-12" db="EMBL/GenBank/DDBJ databases">
        <title>The genome sequence of Caulobacter flavus CGMCC1 15093.</title>
        <authorList>
            <person name="Gao J."/>
            <person name="Mao X."/>
            <person name="Sun J."/>
        </authorList>
    </citation>
    <scope>NUCLEOTIDE SEQUENCE [LARGE SCALE GENOMIC DNA]</scope>
    <source>
        <strain evidence="2 3">CGMCC1 15093</strain>
    </source>
</reference>
<sequence>MSLILGGRRVGSPRTAAVTTQPVLRAPPFGRRRPVVSRLRDFDRALDECAMAPLAERERAAALARKLADERLGGAFWAPCAGLKPGAILLRPRGLSEGCAMLSAALARSSGEAIVISAPDTHWAASLRGPADVAGARLIPGERDPWSLVENARQVVAHADDPVAFHAAVIGRPVRWTGPRDLSGCGADALAQAFLLAGVAYRDPFSGEPCQAEDIAALLADWRRHLDRTRGVAVCVGIAPWKRQAVSDMLASPTGAPAMARRRRGLALARSSGGVAAGWATRLPNGFDVDAAQAGVVLARMEDGFLRSAGLGAGLVPPLSLTLDRLGAHYDPAVASELTRLLTSPAVRDPVLLARAERLIERLRDAAVGKYGQDRSAPFVRPDAARVVLVVGQVEDDASVRFGGGGVRGNLDLLARVRAIEPKATILYRPHPDVEAGHRRGGVPDHAVLTHADQVVRAPGLPSLAAAVDAVHVLTSLAGFEALLRGTPVVTHGHPFYAGWGLTTDLAAPSRGELGLPALVAGALILYPLYLDPKTRLPCPPEVLVDRLTQAPPPPGALARLRALQGRLAKSLETRG</sequence>
<dbReference type="Proteomes" id="UP000281192">
    <property type="component" value="Chromosome"/>
</dbReference>
<gene>
    <name evidence="1" type="ORF">C1707_18905</name>
    <name evidence="2" type="ORF">CFHF_23650</name>
</gene>
<proteinExistence type="predicted"/>
<dbReference type="AlphaFoldDB" id="A0A2N5CLW7"/>
<dbReference type="GO" id="GO:0015774">
    <property type="term" value="P:polysaccharide transport"/>
    <property type="evidence" value="ECO:0007669"/>
    <property type="project" value="InterPro"/>
</dbReference>
<dbReference type="InterPro" id="IPR007833">
    <property type="entry name" value="Capsule_polysaccharide_synth"/>
</dbReference>
<evidence type="ECO:0000313" key="1">
    <source>
        <dbReference type="EMBL" id="AYV48166.1"/>
    </source>
</evidence>
<evidence type="ECO:0000313" key="3">
    <source>
        <dbReference type="Proteomes" id="UP000234483"/>
    </source>
</evidence>
<keyword evidence="2" id="KW-0808">Transferase</keyword>
<dbReference type="GO" id="GO:0000271">
    <property type="term" value="P:polysaccharide biosynthetic process"/>
    <property type="evidence" value="ECO:0007669"/>
    <property type="project" value="InterPro"/>
</dbReference>
<evidence type="ECO:0000313" key="2">
    <source>
        <dbReference type="EMBL" id="PLR06910.1"/>
    </source>
</evidence>
<dbReference type="EMBL" id="PJRQ01000048">
    <property type="protein sequence ID" value="PLR06910.1"/>
    <property type="molecule type" value="Genomic_DNA"/>
</dbReference>
<organism evidence="2 3">
    <name type="scientific">Caulobacter flavus</name>
    <dbReference type="NCBI Taxonomy" id="1679497"/>
    <lineage>
        <taxon>Bacteria</taxon>
        <taxon>Pseudomonadati</taxon>
        <taxon>Pseudomonadota</taxon>
        <taxon>Alphaproteobacteria</taxon>
        <taxon>Caulobacterales</taxon>
        <taxon>Caulobacteraceae</taxon>
        <taxon>Caulobacter</taxon>
    </lineage>
</organism>
<name>A0A2N5CLW7_9CAUL</name>
<dbReference type="Proteomes" id="UP000234483">
    <property type="component" value="Unassembled WGS sequence"/>
</dbReference>
<dbReference type="RefSeq" id="WP_101715381.1">
    <property type="nucleotide sequence ID" value="NZ_CP026100.1"/>
</dbReference>
<evidence type="ECO:0000313" key="4">
    <source>
        <dbReference type="Proteomes" id="UP000281192"/>
    </source>
</evidence>
<accession>A0A2N5CLW7</accession>
<dbReference type="GO" id="GO:0016740">
    <property type="term" value="F:transferase activity"/>
    <property type="evidence" value="ECO:0007669"/>
    <property type="project" value="UniProtKB-KW"/>
</dbReference>
<reference evidence="1 4" key="2">
    <citation type="submission" date="2018-01" db="EMBL/GenBank/DDBJ databases">
        <title>Complete genome sequence of Caulobacter flavus RHGG3.</title>
        <authorList>
            <person name="Yang E."/>
        </authorList>
    </citation>
    <scope>NUCLEOTIDE SEQUENCE [LARGE SCALE GENOMIC DNA]</scope>
    <source>
        <strain evidence="1 4">RHGG3</strain>
    </source>
</reference>
<keyword evidence="4" id="KW-1185">Reference proteome</keyword>
<dbReference type="CDD" id="cd16439">
    <property type="entry name" value="beta_Kdo_transferase_KpsC_2"/>
    <property type="match status" value="1"/>
</dbReference>
<protein>
    <submittedName>
        <fullName evidence="2">Beta-3-deoxy-D-manno-oct-2-ulosonic acid transferase</fullName>
    </submittedName>
</protein>
<dbReference type="OrthoDB" id="543755at2"/>
<dbReference type="KEGG" id="cfh:C1707_18905"/>